<organism evidence="4 5">
    <name type="scientific">Aureibaculum algae</name>
    <dbReference type="NCBI Taxonomy" id="2584122"/>
    <lineage>
        <taxon>Bacteria</taxon>
        <taxon>Pseudomonadati</taxon>
        <taxon>Bacteroidota</taxon>
        <taxon>Flavobacteriia</taxon>
        <taxon>Flavobacteriales</taxon>
        <taxon>Flavobacteriaceae</taxon>
        <taxon>Aureibaculum</taxon>
    </lineage>
</organism>
<feature type="signal peptide" evidence="2">
    <location>
        <begin position="1"/>
        <end position="19"/>
    </location>
</feature>
<dbReference type="RefSeq" id="WP_138950199.1">
    <property type="nucleotide sequence ID" value="NZ_CP040749.1"/>
</dbReference>
<feature type="chain" id="PRO_5022713468" evidence="2">
    <location>
        <begin position="20"/>
        <end position="237"/>
    </location>
</feature>
<keyword evidence="2" id="KW-0732">Signal</keyword>
<evidence type="ECO:0000313" key="5">
    <source>
        <dbReference type="Proteomes" id="UP000306229"/>
    </source>
</evidence>
<dbReference type="AlphaFoldDB" id="A0A5B7TSM2"/>
<keyword evidence="5" id="KW-1185">Reference proteome</keyword>
<feature type="compositionally biased region" description="Polar residues" evidence="1">
    <location>
        <begin position="226"/>
        <end position="237"/>
    </location>
</feature>
<dbReference type="Proteomes" id="UP000306229">
    <property type="component" value="Chromosome"/>
</dbReference>
<dbReference type="PANTHER" id="PTHR39200:SF1">
    <property type="entry name" value="AUTO-TRANSPORTER ADHESIN HEAD GIN DOMAIN-CONTAINING PROTEIN-RELATED"/>
    <property type="match status" value="1"/>
</dbReference>
<protein>
    <submittedName>
        <fullName evidence="4">DUF2807 domain-containing protein</fullName>
    </submittedName>
</protein>
<dbReference type="InterPro" id="IPR021255">
    <property type="entry name" value="DUF2807"/>
</dbReference>
<accession>A0A5B7TSM2</accession>
<dbReference type="OrthoDB" id="5585143at2"/>
<dbReference type="PANTHER" id="PTHR39200">
    <property type="entry name" value="HYPOTHETICAL EXPORTED PROTEIN"/>
    <property type="match status" value="1"/>
</dbReference>
<reference evidence="4 5" key="1">
    <citation type="submission" date="2019-05" db="EMBL/GenBank/DDBJ databases">
        <title>Algicella ahnfeltiae gen. nov., sp. nov., a novel marine bacterium of the family Flavobacteriaceae isolated from a red alga.</title>
        <authorList>
            <person name="Nedashkovskaya O.I."/>
            <person name="Kukhlevskiy A.D."/>
            <person name="Kim S.-G."/>
            <person name="Zhukova N.V."/>
            <person name="Mikhailov V.V."/>
        </authorList>
    </citation>
    <scope>NUCLEOTIDE SEQUENCE [LARGE SCALE GENOMIC DNA]</scope>
    <source>
        <strain evidence="4 5">10Alg115</strain>
    </source>
</reference>
<feature type="domain" description="Putative auto-transporter adhesin head GIN" evidence="3">
    <location>
        <begin position="39"/>
        <end position="221"/>
    </location>
</feature>
<evidence type="ECO:0000256" key="2">
    <source>
        <dbReference type="SAM" id="SignalP"/>
    </source>
</evidence>
<gene>
    <name evidence="4" type="ORF">FF125_13160</name>
</gene>
<dbReference type="EMBL" id="CP040749">
    <property type="protein sequence ID" value="QCX39340.1"/>
    <property type="molecule type" value="Genomic_DNA"/>
</dbReference>
<evidence type="ECO:0000313" key="4">
    <source>
        <dbReference type="EMBL" id="QCX39340.1"/>
    </source>
</evidence>
<evidence type="ECO:0000259" key="3">
    <source>
        <dbReference type="Pfam" id="PF10988"/>
    </source>
</evidence>
<sequence>MKKLIILLAITAFSIPSNAQWKKIKGNGNVTTTTRTVSEYDKIGISGSFDIKLVAGKEGKLTIVAEDNLLEYLITEVEGENLKIKWKKGINIKTKEKIVITIPFKDIEEVALTGSGDVISNDIINADNFKAALSGSGDFQLKLKVNMLKSAISGSGDMNLSGVAKNFDCAISGSGDVEAEMLVTDIATVRIAGSGDVSIHVKEELDAKVSGSGDIRYKGNPKKNSTKVSGSGSVRSI</sequence>
<feature type="region of interest" description="Disordered" evidence="1">
    <location>
        <begin position="212"/>
        <end position="237"/>
    </location>
</feature>
<evidence type="ECO:0000256" key="1">
    <source>
        <dbReference type="SAM" id="MobiDB-lite"/>
    </source>
</evidence>
<dbReference type="Pfam" id="PF10988">
    <property type="entry name" value="DUF2807"/>
    <property type="match status" value="1"/>
</dbReference>
<proteinExistence type="predicted"/>
<dbReference type="Gene3D" id="2.160.20.120">
    <property type="match status" value="1"/>
</dbReference>
<dbReference type="KEGG" id="fbe:FF125_13160"/>
<name>A0A5B7TSM2_9FLAO</name>